<accession>A0A8A4TI68</accession>
<dbReference type="InterPro" id="IPR035965">
    <property type="entry name" value="PAS-like_dom_sf"/>
</dbReference>
<dbReference type="SMART" id="SM00091">
    <property type="entry name" value="PAS"/>
    <property type="match status" value="1"/>
</dbReference>
<evidence type="ECO:0000256" key="3">
    <source>
        <dbReference type="ARBA" id="ARBA00023015"/>
    </source>
</evidence>
<reference evidence="9" key="1">
    <citation type="submission" date="2021-03" db="EMBL/GenBank/DDBJ databases">
        <title>Acanthopleuribacteraceae sp. M133.</title>
        <authorList>
            <person name="Wang G."/>
        </authorList>
    </citation>
    <scope>NUCLEOTIDE SEQUENCE</scope>
    <source>
        <strain evidence="9">M133</strain>
    </source>
</reference>
<dbReference type="NCBIfam" id="TIGR00229">
    <property type="entry name" value="sensory_box"/>
    <property type="match status" value="1"/>
</dbReference>
<evidence type="ECO:0000256" key="5">
    <source>
        <dbReference type="ARBA" id="ARBA00023163"/>
    </source>
</evidence>
<dbReference type="PROSITE" id="PS50110">
    <property type="entry name" value="RESPONSE_REGULATORY"/>
    <property type="match status" value="1"/>
</dbReference>
<dbReference type="CDD" id="cd00130">
    <property type="entry name" value="PAS"/>
    <property type="match status" value="1"/>
</dbReference>
<dbReference type="Pfam" id="PF00072">
    <property type="entry name" value="Response_reg"/>
    <property type="match status" value="1"/>
</dbReference>
<dbReference type="Gene3D" id="1.10.10.60">
    <property type="entry name" value="Homeodomain-like"/>
    <property type="match status" value="1"/>
</dbReference>
<dbReference type="Pfam" id="PF08448">
    <property type="entry name" value="PAS_4"/>
    <property type="match status" value="1"/>
</dbReference>
<dbReference type="CDD" id="cd00009">
    <property type="entry name" value="AAA"/>
    <property type="match status" value="1"/>
</dbReference>
<dbReference type="InterPro" id="IPR025662">
    <property type="entry name" value="Sigma_54_int_dom_ATP-bd_1"/>
</dbReference>
<evidence type="ECO:0000259" key="8">
    <source>
        <dbReference type="PROSITE" id="PS50110"/>
    </source>
</evidence>
<feature type="modified residue" description="4-aspartylphosphate" evidence="6">
    <location>
        <position position="67"/>
    </location>
</feature>
<dbReference type="SUPFAM" id="SSF52172">
    <property type="entry name" value="CheY-like"/>
    <property type="match status" value="1"/>
</dbReference>
<dbReference type="Proteomes" id="UP000663929">
    <property type="component" value="Chromosome"/>
</dbReference>
<dbReference type="GO" id="GO:0043565">
    <property type="term" value="F:sequence-specific DNA binding"/>
    <property type="evidence" value="ECO:0007669"/>
    <property type="project" value="InterPro"/>
</dbReference>
<dbReference type="PRINTS" id="PR01590">
    <property type="entry name" value="HTHFIS"/>
</dbReference>
<dbReference type="SUPFAM" id="SSF55785">
    <property type="entry name" value="PYP-like sensor domain (PAS domain)"/>
    <property type="match status" value="1"/>
</dbReference>
<evidence type="ECO:0000313" key="9">
    <source>
        <dbReference type="EMBL" id="QTD48884.1"/>
    </source>
</evidence>
<name>A0A8A4TI68_SULCO</name>
<dbReference type="Gene3D" id="3.40.50.2300">
    <property type="match status" value="1"/>
</dbReference>
<dbReference type="AlphaFoldDB" id="A0A8A4TI68"/>
<dbReference type="PROSITE" id="PS50045">
    <property type="entry name" value="SIGMA54_INTERACT_4"/>
    <property type="match status" value="1"/>
</dbReference>
<keyword evidence="6" id="KW-0597">Phosphoprotein</keyword>
<dbReference type="InterPro" id="IPR003593">
    <property type="entry name" value="AAA+_ATPase"/>
</dbReference>
<keyword evidence="4" id="KW-0238">DNA-binding</keyword>
<gene>
    <name evidence="9" type="ORF">J3U87_25150</name>
</gene>
<sequence>MNSLLDSRDEPLDHSSAQVLVVDDDSVTRHLVVDQLEQENLVVHQAEDGKEGLELLRRHQPQLILLDYHMPHMNGIDFLRQVESEGVQSHSVIMLTSTDDQQVISDCYQLGVHAFMVKPVNYLILKGQVKRALALNRYARDLRRQIQTTERHSRLLRTVFDSIPEGVIVLDHNLRVRMISAKACTILGVPKSAVLSLRVNEVLGEAFTEPGAPLDRCVATDSKLTNIQTHVERSPGTTIPIALTINRFSPNDKQPGWILLFRDLRQEEHKLFALSDKERFGRMISGDLKMKEVFDLIDKVADTHATVLIIGESGTGKELVARELHDRSNRKRHTFLAVNCAAIPAELLESEFFGHEKGSFTGAGQTKIGRFEMAHGGTLFLDEIGEMPYGMQGKLLRVLQERKFMRVGGNRTIEVDVRIVAATNKDLKKLVQENRFREDLYYRLAVIPIHLPPLRERILDVPHLVHYFIEVFKKRRHTQVKYMSSDVLQRLMEHNWPGNVRELVNVLEYSFAVCSDSTLHLEHLPKEMQTRTSGVQMRPPANTEKDHILRTLESVNFRKGLAAAKLGINPSTLYRKMKKFGID</sequence>
<dbReference type="Pfam" id="PF25601">
    <property type="entry name" value="AAA_lid_14"/>
    <property type="match status" value="1"/>
</dbReference>
<evidence type="ECO:0000259" key="7">
    <source>
        <dbReference type="PROSITE" id="PS50045"/>
    </source>
</evidence>
<proteinExistence type="predicted"/>
<keyword evidence="2" id="KW-0067">ATP-binding</keyword>
<dbReference type="SMART" id="SM00448">
    <property type="entry name" value="REC"/>
    <property type="match status" value="1"/>
</dbReference>
<dbReference type="GO" id="GO:0000160">
    <property type="term" value="P:phosphorelay signal transduction system"/>
    <property type="evidence" value="ECO:0007669"/>
    <property type="project" value="InterPro"/>
</dbReference>
<evidence type="ECO:0000256" key="4">
    <source>
        <dbReference type="ARBA" id="ARBA00023125"/>
    </source>
</evidence>
<dbReference type="InterPro" id="IPR001789">
    <property type="entry name" value="Sig_transdc_resp-reg_receiver"/>
</dbReference>
<keyword evidence="5" id="KW-0804">Transcription</keyword>
<evidence type="ECO:0000256" key="2">
    <source>
        <dbReference type="ARBA" id="ARBA00022840"/>
    </source>
</evidence>
<dbReference type="GO" id="GO:0005524">
    <property type="term" value="F:ATP binding"/>
    <property type="evidence" value="ECO:0007669"/>
    <property type="project" value="UniProtKB-KW"/>
</dbReference>
<dbReference type="Gene3D" id="3.30.450.20">
    <property type="entry name" value="PAS domain"/>
    <property type="match status" value="1"/>
</dbReference>
<dbReference type="InterPro" id="IPR002078">
    <property type="entry name" value="Sigma_54_int"/>
</dbReference>
<evidence type="ECO:0000256" key="1">
    <source>
        <dbReference type="ARBA" id="ARBA00022741"/>
    </source>
</evidence>
<keyword evidence="1" id="KW-0547">Nucleotide-binding</keyword>
<dbReference type="Gene3D" id="1.10.8.60">
    <property type="match status" value="1"/>
</dbReference>
<dbReference type="GO" id="GO:0006355">
    <property type="term" value="P:regulation of DNA-templated transcription"/>
    <property type="evidence" value="ECO:0007669"/>
    <property type="project" value="InterPro"/>
</dbReference>
<dbReference type="InterPro" id="IPR025944">
    <property type="entry name" value="Sigma_54_int_dom_CS"/>
</dbReference>
<dbReference type="InterPro" id="IPR013656">
    <property type="entry name" value="PAS_4"/>
</dbReference>
<protein>
    <submittedName>
        <fullName evidence="9">Sigma 54-interacting transcriptional regulator</fullName>
    </submittedName>
</protein>
<dbReference type="InterPro" id="IPR000014">
    <property type="entry name" value="PAS"/>
</dbReference>
<dbReference type="PROSITE" id="PS00676">
    <property type="entry name" value="SIGMA54_INTERACT_2"/>
    <property type="match status" value="1"/>
</dbReference>
<dbReference type="Gene3D" id="3.40.50.300">
    <property type="entry name" value="P-loop containing nucleotide triphosphate hydrolases"/>
    <property type="match status" value="1"/>
</dbReference>
<dbReference type="Pfam" id="PF02954">
    <property type="entry name" value="HTH_8"/>
    <property type="match status" value="1"/>
</dbReference>
<dbReference type="InterPro" id="IPR025943">
    <property type="entry name" value="Sigma_54_int_dom_ATP-bd_2"/>
</dbReference>
<dbReference type="PROSITE" id="PS00675">
    <property type="entry name" value="SIGMA54_INTERACT_1"/>
    <property type="match status" value="1"/>
</dbReference>
<dbReference type="InterPro" id="IPR009057">
    <property type="entry name" value="Homeodomain-like_sf"/>
</dbReference>
<dbReference type="RefSeq" id="WP_237378534.1">
    <property type="nucleotide sequence ID" value="NZ_CP071793.1"/>
</dbReference>
<keyword evidence="10" id="KW-1185">Reference proteome</keyword>
<dbReference type="KEGG" id="scor:J3U87_25150"/>
<dbReference type="PANTHER" id="PTHR32071">
    <property type="entry name" value="TRANSCRIPTIONAL REGULATORY PROTEIN"/>
    <property type="match status" value="1"/>
</dbReference>
<keyword evidence="3" id="KW-0805">Transcription regulation</keyword>
<dbReference type="InterPro" id="IPR011006">
    <property type="entry name" value="CheY-like_superfamily"/>
</dbReference>
<dbReference type="SUPFAM" id="SSF46689">
    <property type="entry name" value="Homeodomain-like"/>
    <property type="match status" value="1"/>
</dbReference>
<dbReference type="FunFam" id="3.40.50.300:FF:000006">
    <property type="entry name" value="DNA-binding transcriptional regulator NtrC"/>
    <property type="match status" value="1"/>
</dbReference>
<dbReference type="SUPFAM" id="SSF52540">
    <property type="entry name" value="P-loop containing nucleoside triphosphate hydrolases"/>
    <property type="match status" value="1"/>
</dbReference>
<dbReference type="PROSITE" id="PS00688">
    <property type="entry name" value="SIGMA54_INTERACT_3"/>
    <property type="match status" value="1"/>
</dbReference>
<dbReference type="CDD" id="cd00156">
    <property type="entry name" value="REC"/>
    <property type="match status" value="1"/>
</dbReference>
<feature type="domain" description="Sigma-54 factor interaction" evidence="7">
    <location>
        <begin position="283"/>
        <end position="512"/>
    </location>
</feature>
<organism evidence="9 10">
    <name type="scientific">Sulfidibacter corallicola</name>
    <dbReference type="NCBI Taxonomy" id="2818388"/>
    <lineage>
        <taxon>Bacteria</taxon>
        <taxon>Pseudomonadati</taxon>
        <taxon>Acidobacteriota</taxon>
        <taxon>Holophagae</taxon>
        <taxon>Acanthopleuribacterales</taxon>
        <taxon>Acanthopleuribacteraceae</taxon>
        <taxon>Sulfidibacter</taxon>
    </lineage>
</organism>
<dbReference type="InterPro" id="IPR002197">
    <property type="entry name" value="HTH_Fis"/>
</dbReference>
<dbReference type="InterPro" id="IPR027417">
    <property type="entry name" value="P-loop_NTPase"/>
</dbReference>
<evidence type="ECO:0000256" key="6">
    <source>
        <dbReference type="PROSITE-ProRule" id="PRU00169"/>
    </source>
</evidence>
<dbReference type="Pfam" id="PF00158">
    <property type="entry name" value="Sigma54_activat"/>
    <property type="match status" value="1"/>
</dbReference>
<evidence type="ECO:0000313" key="10">
    <source>
        <dbReference type="Proteomes" id="UP000663929"/>
    </source>
</evidence>
<dbReference type="InterPro" id="IPR058031">
    <property type="entry name" value="AAA_lid_NorR"/>
</dbReference>
<dbReference type="SMART" id="SM00382">
    <property type="entry name" value="AAA"/>
    <property type="match status" value="1"/>
</dbReference>
<feature type="domain" description="Response regulatory" evidence="8">
    <location>
        <begin position="18"/>
        <end position="133"/>
    </location>
</feature>
<dbReference type="EMBL" id="CP071793">
    <property type="protein sequence ID" value="QTD48884.1"/>
    <property type="molecule type" value="Genomic_DNA"/>
</dbReference>